<evidence type="ECO:0000256" key="4">
    <source>
        <dbReference type="ARBA" id="ARBA00022679"/>
    </source>
</evidence>
<protein>
    <recommendedName>
        <fullName evidence="2">histidine kinase</fullName>
        <ecNumber evidence="2">2.7.13.3</ecNumber>
    </recommendedName>
</protein>
<dbReference type="PROSITE" id="PS50110">
    <property type="entry name" value="RESPONSE_REGULATORY"/>
    <property type="match status" value="1"/>
</dbReference>
<feature type="transmembrane region" description="Helical" evidence="10">
    <location>
        <begin position="240"/>
        <end position="257"/>
    </location>
</feature>
<reference evidence="14" key="1">
    <citation type="journal article" date="2019" name="Int. J. Syst. Evol. Microbiol.">
        <title>The Global Catalogue of Microorganisms (GCM) 10K type strain sequencing project: providing services to taxonomists for standard genome sequencing and annotation.</title>
        <authorList>
            <consortium name="The Broad Institute Genomics Platform"/>
            <consortium name="The Broad Institute Genome Sequencing Center for Infectious Disease"/>
            <person name="Wu L."/>
            <person name="Ma J."/>
        </authorList>
    </citation>
    <scope>NUCLEOTIDE SEQUENCE [LARGE SCALE GENOMIC DNA]</scope>
    <source>
        <strain evidence="14">KCTC 33676</strain>
    </source>
</reference>
<dbReference type="SMART" id="SM00388">
    <property type="entry name" value="HisKA"/>
    <property type="match status" value="1"/>
</dbReference>
<dbReference type="InterPro" id="IPR011006">
    <property type="entry name" value="CheY-like_superfamily"/>
</dbReference>
<accession>A0ABW5R898</accession>
<evidence type="ECO:0000313" key="13">
    <source>
        <dbReference type="EMBL" id="MFD2670815.1"/>
    </source>
</evidence>
<dbReference type="InterPro" id="IPR001789">
    <property type="entry name" value="Sig_transdc_resp-reg_receiver"/>
</dbReference>
<dbReference type="CDD" id="cd00082">
    <property type="entry name" value="HisKA"/>
    <property type="match status" value="1"/>
</dbReference>
<dbReference type="InterPro" id="IPR004358">
    <property type="entry name" value="Sig_transdc_His_kin-like_C"/>
</dbReference>
<dbReference type="Pfam" id="PF00512">
    <property type="entry name" value="HisKA"/>
    <property type="match status" value="1"/>
</dbReference>
<keyword evidence="14" id="KW-1185">Reference proteome</keyword>
<dbReference type="EC" id="2.7.13.3" evidence="2"/>
<dbReference type="CDD" id="cd17574">
    <property type="entry name" value="REC_OmpR"/>
    <property type="match status" value="1"/>
</dbReference>
<dbReference type="SUPFAM" id="SSF47384">
    <property type="entry name" value="Homodimeric domain of signal transducing histidine kinase"/>
    <property type="match status" value="1"/>
</dbReference>
<feature type="transmembrane region" description="Helical" evidence="10">
    <location>
        <begin position="308"/>
        <end position="327"/>
    </location>
</feature>
<dbReference type="EMBL" id="JBHUMM010000007">
    <property type="protein sequence ID" value="MFD2670815.1"/>
    <property type="molecule type" value="Genomic_DNA"/>
</dbReference>
<dbReference type="PROSITE" id="PS50109">
    <property type="entry name" value="HIS_KIN"/>
    <property type="match status" value="2"/>
</dbReference>
<feature type="transmembrane region" description="Helical" evidence="10">
    <location>
        <begin position="333"/>
        <end position="355"/>
    </location>
</feature>
<dbReference type="Pfam" id="PF06580">
    <property type="entry name" value="His_kinase"/>
    <property type="match status" value="1"/>
</dbReference>
<feature type="modified residue" description="4-aspartylphosphate" evidence="9">
    <location>
        <position position="752"/>
    </location>
</feature>
<feature type="transmembrane region" description="Helical" evidence="10">
    <location>
        <begin position="277"/>
        <end position="296"/>
    </location>
</feature>
<evidence type="ECO:0000256" key="5">
    <source>
        <dbReference type="ARBA" id="ARBA00022741"/>
    </source>
</evidence>
<evidence type="ECO:0000259" key="12">
    <source>
        <dbReference type="PROSITE" id="PS50110"/>
    </source>
</evidence>
<dbReference type="Pfam" id="PF00072">
    <property type="entry name" value="Response_reg"/>
    <property type="match status" value="1"/>
</dbReference>
<dbReference type="Proteomes" id="UP001597497">
    <property type="component" value="Unassembled WGS sequence"/>
</dbReference>
<sequence length="1027" mass="115872">MLHSLKPKHVGIIGSILLIFMTLLLIAYAQLLPNRDAPRAERGQLDLSNWNFEAAGQVYLNGQWEFYEELLYPADFTARTPGHPSYLSVPGIWTGKTRNEGMDRRGYGTYRLTMKLNEADKVFGLKTKNIRMSHRLYINGQLMGESGTPAAGVATYKPGNTPYTVFFQNDTNEVEVVLQVANYHFPTGGVVNAISFGLQQDLIIQSGMEFGLDLGIIIMLAIFSVYHLGLYILVRRDKSYLLIGLFLLSCVCFHLLYGEKIFQRMFPDFSFVLTYKLIELSIFSIFTLFIMILFSVNDRLLSSEKLKWVVTPLVMYLVTVVVAPYTWHMDVRYLLFLYMGLIFLYFIIKGIVFFPRTAYDSADRIEVLLFIAGNVSIIVFIVSGLLYSENMIPHDLAGKGGLVSFIIIINILLMIRFSNAYDKNELLTQQLRMSNQLKDEFLTSTSHELKTPLHGILNTAAHMLEDEQQPLSDKQRHHLYLIKDTATKLSMLIRDLLDVTQLKHGQLRLNRAAVEVKVAVQMVLELLQFELTGKKVTLINSVEPNIWVHADENRIRQVLYNIVSNAIKHTEEGTIQVTAHVEASQTSIAVTDTGAGMTNDQHERIFDYFVRLDESRLQDDSSGAGVGLYISRKLLELMGGEIWVDWSEVGQGTRMKFTLPSNPFPESLSEATAATAATAAEYPKQVRNYPNKELDIIEVHDHTILIVDDEPSNIQVLLNVLSSSYNVLTAFSAKEAMDKLRQHHDVDLVILDVMMPSTSGIELCRTLRASNTLLELPILLATVKDAPQDIMIGFDAGANDYVTKPFEGNTLLARIQTLISVKTSLQEALQNEYAFYQAQIKPHFLYNALSSVISFCYTDGEKAAHLLSRISQYLQTILELDRSVQYVPLQQELELIEAYVEIEEARFGDRFEFHMHVDKSLQNVTIPTLCIQPFVENAIRHGLFKKEGRGKGVLCMKDQGDRIQIKIEDNGVGMSQAHIASIFEDKQVGRGIGIVNIRKRMQAISGAELKLYSEPGSGTIVTLLLPK</sequence>
<feature type="domain" description="Histidine kinase" evidence="11">
    <location>
        <begin position="444"/>
        <end position="663"/>
    </location>
</feature>
<evidence type="ECO:0000256" key="7">
    <source>
        <dbReference type="ARBA" id="ARBA00022840"/>
    </source>
</evidence>
<dbReference type="InterPro" id="IPR003661">
    <property type="entry name" value="HisK_dim/P_dom"/>
</dbReference>
<feature type="transmembrane region" description="Helical" evidence="10">
    <location>
        <begin position="210"/>
        <end position="233"/>
    </location>
</feature>
<keyword evidence="10" id="KW-1133">Transmembrane helix</keyword>
<dbReference type="Gene3D" id="3.40.50.2300">
    <property type="match status" value="1"/>
</dbReference>
<dbReference type="InterPro" id="IPR003594">
    <property type="entry name" value="HATPase_dom"/>
</dbReference>
<evidence type="ECO:0000256" key="3">
    <source>
        <dbReference type="ARBA" id="ARBA00022553"/>
    </source>
</evidence>
<dbReference type="InterPro" id="IPR036890">
    <property type="entry name" value="HATPase_C_sf"/>
</dbReference>
<dbReference type="PRINTS" id="PR00344">
    <property type="entry name" value="BCTRLSENSOR"/>
</dbReference>
<dbReference type="SUPFAM" id="SSF55874">
    <property type="entry name" value="ATPase domain of HSP90 chaperone/DNA topoisomerase II/histidine kinase"/>
    <property type="match status" value="2"/>
</dbReference>
<dbReference type="GO" id="GO:0005524">
    <property type="term" value="F:ATP binding"/>
    <property type="evidence" value="ECO:0007669"/>
    <property type="project" value="UniProtKB-KW"/>
</dbReference>
<dbReference type="InterPro" id="IPR011623">
    <property type="entry name" value="7TMR_DISM_rcpt_extracell_dom1"/>
</dbReference>
<dbReference type="Gene3D" id="2.60.120.260">
    <property type="entry name" value="Galactose-binding domain-like"/>
    <property type="match status" value="1"/>
</dbReference>
<evidence type="ECO:0000256" key="2">
    <source>
        <dbReference type="ARBA" id="ARBA00012438"/>
    </source>
</evidence>
<dbReference type="SUPFAM" id="SSF52172">
    <property type="entry name" value="CheY-like"/>
    <property type="match status" value="1"/>
</dbReference>
<keyword evidence="8" id="KW-0902">Two-component regulatory system</keyword>
<evidence type="ECO:0000259" key="11">
    <source>
        <dbReference type="PROSITE" id="PS50109"/>
    </source>
</evidence>
<evidence type="ECO:0000256" key="10">
    <source>
        <dbReference type="SAM" id="Phobius"/>
    </source>
</evidence>
<dbReference type="RefSeq" id="WP_379928244.1">
    <property type="nucleotide sequence ID" value="NZ_JBHUMM010000007.1"/>
</dbReference>
<dbReference type="InterPro" id="IPR005467">
    <property type="entry name" value="His_kinase_dom"/>
</dbReference>
<proteinExistence type="predicted"/>
<dbReference type="SMART" id="SM00448">
    <property type="entry name" value="REC"/>
    <property type="match status" value="1"/>
</dbReference>
<dbReference type="InterPro" id="IPR036097">
    <property type="entry name" value="HisK_dim/P_sf"/>
</dbReference>
<dbReference type="Gene3D" id="3.30.565.10">
    <property type="entry name" value="Histidine kinase-like ATPase, C-terminal domain"/>
    <property type="match status" value="2"/>
</dbReference>
<evidence type="ECO:0000256" key="1">
    <source>
        <dbReference type="ARBA" id="ARBA00000085"/>
    </source>
</evidence>
<evidence type="ECO:0000256" key="9">
    <source>
        <dbReference type="PROSITE-ProRule" id="PRU00169"/>
    </source>
</evidence>
<evidence type="ECO:0000256" key="8">
    <source>
        <dbReference type="ARBA" id="ARBA00023012"/>
    </source>
</evidence>
<evidence type="ECO:0000313" key="14">
    <source>
        <dbReference type="Proteomes" id="UP001597497"/>
    </source>
</evidence>
<dbReference type="InterPro" id="IPR008979">
    <property type="entry name" value="Galactose-bd-like_sf"/>
</dbReference>
<keyword evidence="3 9" id="KW-0597">Phosphoprotein</keyword>
<keyword evidence="6" id="KW-0418">Kinase</keyword>
<dbReference type="Gene3D" id="1.10.287.130">
    <property type="match status" value="1"/>
</dbReference>
<dbReference type="InterPro" id="IPR010559">
    <property type="entry name" value="Sig_transdc_His_kin_internal"/>
</dbReference>
<organism evidence="13 14">
    <name type="scientific">Marinicrinis sediminis</name>
    <dbReference type="NCBI Taxonomy" id="1652465"/>
    <lineage>
        <taxon>Bacteria</taxon>
        <taxon>Bacillati</taxon>
        <taxon>Bacillota</taxon>
        <taxon>Bacilli</taxon>
        <taxon>Bacillales</taxon>
        <taxon>Paenibacillaceae</taxon>
    </lineage>
</organism>
<keyword evidence="10" id="KW-0812">Transmembrane</keyword>
<feature type="transmembrane region" description="Helical" evidence="10">
    <location>
        <begin position="12"/>
        <end position="32"/>
    </location>
</feature>
<dbReference type="PANTHER" id="PTHR43047">
    <property type="entry name" value="TWO-COMPONENT HISTIDINE PROTEIN KINASE"/>
    <property type="match status" value="1"/>
</dbReference>
<keyword evidence="5" id="KW-0547">Nucleotide-binding</keyword>
<comment type="caution">
    <text evidence="13">The sequence shown here is derived from an EMBL/GenBank/DDBJ whole genome shotgun (WGS) entry which is preliminary data.</text>
</comment>
<feature type="domain" description="Histidine kinase" evidence="11">
    <location>
        <begin position="931"/>
        <end position="1027"/>
    </location>
</feature>
<comment type="catalytic activity">
    <reaction evidence="1">
        <text>ATP + protein L-histidine = ADP + protein N-phospho-L-histidine.</text>
        <dbReference type="EC" id="2.7.13.3"/>
    </reaction>
</comment>
<dbReference type="Pfam" id="PF02518">
    <property type="entry name" value="HATPase_c"/>
    <property type="match status" value="2"/>
</dbReference>
<keyword evidence="10" id="KW-0472">Membrane</keyword>
<dbReference type="Pfam" id="PF07695">
    <property type="entry name" value="7TMR-DISM_7TM"/>
    <property type="match status" value="1"/>
</dbReference>
<gene>
    <name evidence="13" type="ORF">ACFSUC_04240</name>
</gene>
<dbReference type="SMART" id="SM00387">
    <property type="entry name" value="HATPase_c"/>
    <property type="match status" value="2"/>
</dbReference>
<name>A0ABW5R898_9BACL</name>
<evidence type="ECO:0000256" key="6">
    <source>
        <dbReference type="ARBA" id="ARBA00022777"/>
    </source>
</evidence>
<feature type="domain" description="Response regulatory" evidence="12">
    <location>
        <begin position="703"/>
        <end position="819"/>
    </location>
</feature>
<dbReference type="SUPFAM" id="SSF49785">
    <property type="entry name" value="Galactose-binding domain-like"/>
    <property type="match status" value="1"/>
</dbReference>
<keyword evidence="7 13" id="KW-0067">ATP-binding</keyword>
<feature type="transmembrane region" description="Helical" evidence="10">
    <location>
        <begin position="400"/>
        <end position="417"/>
    </location>
</feature>
<feature type="transmembrane region" description="Helical" evidence="10">
    <location>
        <begin position="367"/>
        <end position="388"/>
    </location>
</feature>
<keyword evidence="4" id="KW-0808">Transferase</keyword>